<proteinExistence type="inferred from homology"/>
<comment type="similarity">
    <text evidence="1 4">Belongs to the universal ribosomal protein uL22 family.</text>
</comment>
<protein>
    <recommendedName>
        <fullName evidence="6">50S ribosomal protein L22</fullName>
    </recommendedName>
</protein>
<evidence type="ECO:0000256" key="4">
    <source>
        <dbReference type="RuleBase" id="RU004005"/>
    </source>
</evidence>
<dbReference type="InterPro" id="IPR047867">
    <property type="entry name" value="Ribosomal_uL22_bac/org-type"/>
</dbReference>
<evidence type="ECO:0000313" key="7">
    <source>
        <dbReference type="EMBL" id="QEK38736.1"/>
    </source>
</evidence>
<dbReference type="Proteomes" id="UP000325004">
    <property type="component" value="Chromosome"/>
</dbReference>
<dbReference type="KEGG" id="cpri:FZC34_02360"/>
<dbReference type="InterPro" id="IPR001063">
    <property type="entry name" value="Ribosomal_uL22"/>
</dbReference>
<evidence type="ECO:0000256" key="1">
    <source>
        <dbReference type="ARBA" id="ARBA00009451"/>
    </source>
</evidence>
<evidence type="ECO:0000256" key="5">
    <source>
        <dbReference type="RuleBase" id="RU004006"/>
    </source>
</evidence>
<evidence type="ECO:0000256" key="2">
    <source>
        <dbReference type="ARBA" id="ARBA00022980"/>
    </source>
</evidence>
<keyword evidence="8" id="KW-1185">Reference proteome</keyword>
<dbReference type="OrthoDB" id="9805969at2"/>
<name>A0A5C0UF53_9PROT</name>
<dbReference type="SUPFAM" id="SSF54843">
    <property type="entry name" value="Ribosomal protein L22"/>
    <property type="match status" value="1"/>
</dbReference>
<reference evidence="7 8" key="1">
    <citation type="submission" date="2019-08" db="EMBL/GenBank/DDBJ databases">
        <title>Highly reduced genomes of protist endosymbionts show evolutionary convergence.</title>
        <authorList>
            <person name="George E."/>
            <person name="Husnik F."/>
            <person name="Tashyreva D."/>
            <person name="Prokopchuk G."/>
            <person name="Horak A."/>
            <person name="Kwong W.K."/>
            <person name="Lukes J."/>
            <person name="Keeling P.J."/>
        </authorList>
    </citation>
    <scope>NUCLEOTIDE SEQUENCE [LARGE SCALE GENOMIC DNA]</scope>
    <source>
        <strain evidence="7">1604LC</strain>
    </source>
</reference>
<comment type="subunit">
    <text evidence="5">Part of the 50S ribosomal subunit.</text>
</comment>
<dbReference type="GO" id="GO:0003735">
    <property type="term" value="F:structural constituent of ribosome"/>
    <property type="evidence" value="ECO:0007669"/>
    <property type="project" value="InterPro"/>
</dbReference>
<dbReference type="InterPro" id="IPR036394">
    <property type="entry name" value="Ribosomal_uL22_sf"/>
</dbReference>
<organism evidence="7 8">
    <name type="scientific">Candidatus Cytomitobacter primus</name>
    <dbReference type="NCBI Taxonomy" id="2066024"/>
    <lineage>
        <taxon>Bacteria</taxon>
        <taxon>Pseudomonadati</taxon>
        <taxon>Pseudomonadota</taxon>
        <taxon>Alphaproteobacteria</taxon>
        <taxon>Holosporales</taxon>
        <taxon>Holosporaceae</taxon>
        <taxon>Candidatus Cytomitobacter</taxon>
    </lineage>
</organism>
<evidence type="ECO:0000256" key="6">
    <source>
        <dbReference type="RuleBase" id="RU004008"/>
    </source>
</evidence>
<dbReference type="Pfam" id="PF00237">
    <property type="entry name" value="Ribosomal_L22"/>
    <property type="match status" value="1"/>
</dbReference>
<gene>
    <name evidence="7" type="ORF">FZC34_02360</name>
</gene>
<dbReference type="EMBL" id="CP043316">
    <property type="protein sequence ID" value="QEK38736.1"/>
    <property type="molecule type" value="Genomic_DNA"/>
</dbReference>
<comment type="function">
    <text evidence="6">This protein binds specifically to 23S rRNA; its binding is stimulated by other ribosomal proteins, e.g., L4, L17, and L20. It is important during the early stages of 50S assembly. It makes multiple contacts with different domains of the 23S rRNA in the assembled 50S subunit and ribosome.</text>
</comment>
<dbReference type="Gene3D" id="3.90.470.10">
    <property type="entry name" value="Ribosomal protein L22/L17"/>
    <property type="match status" value="1"/>
</dbReference>
<keyword evidence="3 4" id="KW-0687">Ribonucleoprotein</keyword>
<dbReference type="AlphaFoldDB" id="A0A5C0UF53"/>
<dbReference type="PANTHER" id="PTHR13501">
    <property type="entry name" value="CHLOROPLAST 50S RIBOSOMAL PROTEIN L22-RELATED"/>
    <property type="match status" value="1"/>
</dbReference>
<keyword evidence="2 4" id="KW-0689">Ribosomal protein</keyword>
<evidence type="ECO:0000256" key="3">
    <source>
        <dbReference type="ARBA" id="ARBA00023274"/>
    </source>
</evidence>
<keyword evidence="5" id="KW-0699">rRNA-binding</keyword>
<dbReference type="GO" id="GO:0006412">
    <property type="term" value="P:translation"/>
    <property type="evidence" value="ECO:0007669"/>
    <property type="project" value="InterPro"/>
</dbReference>
<sequence>MINRFVVAKSNKIYGKPFCFQMIARSMSGCDAHRVVGALDHMPGKYARILKTLVDSAIANAMDKGIDGSLIVDEVVVGRGKYLKRIEFKGRGRVGTKYRPFSNIRVVLKNV</sequence>
<accession>A0A5C0UF53</accession>
<dbReference type="PANTHER" id="PTHR13501:SF8">
    <property type="entry name" value="LARGE RIBOSOMAL SUBUNIT PROTEIN UL22M"/>
    <property type="match status" value="1"/>
</dbReference>
<evidence type="ECO:0000313" key="8">
    <source>
        <dbReference type="Proteomes" id="UP000325004"/>
    </source>
</evidence>
<keyword evidence="5" id="KW-0694">RNA-binding</keyword>
<dbReference type="GO" id="GO:0019843">
    <property type="term" value="F:rRNA binding"/>
    <property type="evidence" value="ECO:0007669"/>
    <property type="project" value="UniProtKB-KW"/>
</dbReference>
<dbReference type="GO" id="GO:0015934">
    <property type="term" value="C:large ribosomal subunit"/>
    <property type="evidence" value="ECO:0007669"/>
    <property type="project" value="InterPro"/>
</dbReference>
<dbReference type="RefSeq" id="WP_148971857.1">
    <property type="nucleotide sequence ID" value="NZ_CP043316.1"/>
</dbReference>